<evidence type="ECO:0000256" key="1">
    <source>
        <dbReference type="ARBA" id="ARBA00007959"/>
    </source>
</evidence>
<reference evidence="4" key="1">
    <citation type="submission" date="2023-01" db="EMBL/GenBank/DDBJ databases">
        <title>Key to firefly adult light organ development and bioluminescence: homeobox transcription factors regulate luciferase expression and transportation to peroxisome.</title>
        <authorList>
            <person name="Fu X."/>
        </authorList>
    </citation>
    <scope>NUCLEOTIDE SEQUENCE [LARGE SCALE GENOMIC DNA]</scope>
</reference>
<keyword evidence="4" id="KW-1185">Reference proteome</keyword>
<dbReference type="Proteomes" id="UP001353858">
    <property type="component" value="Unassembled WGS sequence"/>
</dbReference>
<dbReference type="InterPro" id="IPR026776">
    <property type="entry name" value="UPF0729_C18orf32-like"/>
</dbReference>
<feature type="signal peptide" evidence="2">
    <location>
        <begin position="1"/>
        <end position="26"/>
    </location>
</feature>
<dbReference type="AlphaFoldDB" id="A0AAN7PE74"/>
<evidence type="ECO:0000313" key="3">
    <source>
        <dbReference type="EMBL" id="KAK4883662.1"/>
    </source>
</evidence>
<dbReference type="Pfam" id="PF14975">
    <property type="entry name" value="DUF4512"/>
    <property type="match status" value="1"/>
</dbReference>
<sequence length="72" mass="8683">MAGCMPCFIIPLLLFIFHRYIQPVLLKYWNPWVKIQDEKETEEITKVNTKKSMFDDKTEFKDILRGNCCVRR</sequence>
<organism evidence="3 4">
    <name type="scientific">Aquatica leii</name>
    <dbReference type="NCBI Taxonomy" id="1421715"/>
    <lineage>
        <taxon>Eukaryota</taxon>
        <taxon>Metazoa</taxon>
        <taxon>Ecdysozoa</taxon>
        <taxon>Arthropoda</taxon>
        <taxon>Hexapoda</taxon>
        <taxon>Insecta</taxon>
        <taxon>Pterygota</taxon>
        <taxon>Neoptera</taxon>
        <taxon>Endopterygota</taxon>
        <taxon>Coleoptera</taxon>
        <taxon>Polyphaga</taxon>
        <taxon>Elateriformia</taxon>
        <taxon>Elateroidea</taxon>
        <taxon>Lampyridae</taxon>
        <taxon>Luciolinae</taxon>
        <taxon>Aquatica</taxon>
    </lineage>
</organism>
<comment type="caution">
    <text evidence="3">The sequence shown here is derived from an EMBL/GenBank/DDBJ whole genome shotgun (WGS) entry which is preliminary data.</text>
</comment>
<evidence type="ECO:0000313" key="4">
    <source>
        <dbReference type="Proteomes" id="UP001353858"/>
    </source>
</evidence>
<dbReference type="PANTHER" id="PTHR13456:SF0">
    <property type="entry name" value="UPF0729 PROTEIN C18ORF32"/>
    <property type="match status" value="1"/>
</dbReference>
<protein>
    <submittedName>
        <fullName evidence="3">Uncharacterized protein</fullName>
    </submittedName>
</protein>
<comment type="similarity">
    <text evidence="1">Belongs to the UPF0729 family.</text>
</comment>
<keyword evidence="2" id="KW-0732">Signal</keyword>
<feature type="chain" id="PRO_5042921850" evidence="2">
    <location>
        <begin position="27"/>
        <end position="72"/>
    </location>
</feature>
<proteinExistence type="inferred from homology"/>
<accession>A0AAN7PE74</accession>
<dbReference type="PANTHER" id="PTHR13456">
    <property type="entry name" value="UPF0729 PROTEIN C18ORF32"/>
    <property type="match status" value="1"/>
</dbReference>
<evidence type="ECO:0000256" key="2">
    <source>
        <dbReference type="SAM" id="SignalP"/>
    </source>
</evidence>
<dbReference type="EMBL" id="JARPUR010000002">
    <property type="protein sequence ID" value="KAK4883662.1"/>
    <property type="molecule type" value="Genomic_DNA"/>
</dbReference>
<gene>
    <name evidence="3" type="ORF">RN001_006981</name>
</gene>
<name>A0AAN7PE74_9COLE</name>